<dbReference type="PANTHER" id="PTHR13510">
    <property type="entry name" value="FYVE-FINGER-CONTAINING RAB5 EFFECTOR PROTEIN RABENOSYN-5-RELATED"/>
    <property type="match status" value="1"/>
</dbReference>
<evidence type="ECO:0008006" key="5">
    <source>
        <dbReference type="Google" id="ProtNLM"/>
    </source>
</evidence>
<proteinExistence type="predicted"/>
<dbReference type="InterPro" id="IPR023393">
    <property type="entry name" value="START-like_dom_sf"/>
</dbReference>
<dbReference type="Proteomes" id="UP001158986">
    <property type="component" value="Unassembled WGS sequence"/>
</dbReference>
<keyword evidence="3" id="KW-1185">Reference proteome</keyword>
<comment type="caution">
    <text evidence="1">The sequence shown here is derived from an EMBL/GenBank/DDBJ whole genome shotgun (WGS) entry which is preliminary data.</text>
</comment>
<evidence type="ECO:0000313" key="1">
    <source>
        <dbReference type="EMBL" id="CAH0478941.1"/>
    </source>
</evidence>
<accession>A0AAU9KWU0</accession>
<gene>
    <name evidence="2" type="ORF">PBS001_LOCUS687</name>
    <name evidence="1" type="ORF">PBS003_LOCUS5616</name>
</gene>
<dbReference type="EMBL" id="CAKKTJ010000281">
    <property type="protein sequence ID" value="CAH0478941.1"/>
    <property type="molecule type" value="Genomic_DNA"/>
</dbReference>
<dbReference type="InterPro" id="IPR052727">
    <property type="entry name" value="Rab4/Rab5_effector"/>
</dbReference>
<dbReference type="Gene3D" id="3.30.530.20">
    <property type="match status" value="1"/>
</dbReference>
<name>A0AAU9KWU0_9STRA</name>
<evidence type="ECO:0000313" key="2">
    <source>
        <dbReference type="EMBL" id="CAH0513904.1"/>
    </source>
</evidence>
<dbReference type="PANTHER" id="PTHR13510:SF44">
    <property type="entry name" value="RABENOSYN-5"/>
    <property type="match status" value="1"/>
</dbReference>
<sequence length="160" mass="18155">MWSTPVYQAETSVSELPVVMITGTVVGNLDDIMYGFVSSTSEQMYVKLSYAYDEIPGRCALSTLVHPTVDDPFHSVAIKWVETQIPSALRPLVKPRDFIHMNTTGIERLRNGERVGYHIFHSVQFPETPPLLTHIRGNTSISILHRQRTKNVLDDYIKLL</sequence>
<dbReference type="EMBL" id="CAKLCB010000047">
    <property type="protein sequence ID" value="CAH0513904.1"/>
    <property type="molecule type" value="Genomic_DNA"/>
</dbReference>
<organism evidence="1 4">
    <name type="scientific">Peronospora belbahrii</name>
    <dbReference type="NCBI Taxonomy" id="622444"/>
    <lineage>
        <taxon>Eukaryota</taxon>
        <taxon>Sar</taxon>
        <taxon>Stramenopiles</taxon>
        <taxon>Oomycota</taxon>
        <taxon>Peronosporomycetes</taxon>
        <taxon>Peronosporales</taxon>
        <taxon>Peronosporaceae</taxon>
        <taxon>Peronospora</taxon>
    </lineage>
</organism>
<reference evidence="1 3" key="1">
    <citation type="submission" date="2021-11" db="EMBL/GenBank/DDBJ databases">
        <authorList>
            <person name="Islam A."/>
            <person name="Islam S."/>
            <person name="Flora M.S."/>
            <person name="Rahman M."/>
            <person name="Ziaur R.M."/>
            <person name="Epstein J.H."/>
            <person name="Hassan M."/>
            <person name="Klassen M."/>
            <person name="Woodard K."/>
            <person name="Webb A."/>
            <person name="Webby R.J."/>
            <person name="El Zowalaty M.E."/>
        </authorList>
    </citation>
    <scope>NUCLEOTIDE SEQUENCE</scope>
    <source>
        <strain evidence="2">Pbs1</strain>
        <strain evidence="1">Pbs3</strain>
    </source>
</reference>
<evidence type="ECO:0000313" key="3">
    <source>
        <dbReference type="Proteomes" id="UP001158986"/>
    </source>
</evidence>
<protein>
    <recommendedName>
        <fullName evidence="5">START domain-containing protein</fullName>
    </recommendedName>
</protein>
<dbReference type="AlphaFoldDB" id="A0AAU9KWU0"/>
<evidence type="ECO:0000313" key="4">
    <source>
        <dbReference type="Proteomes" id="UP001160483"/>
    </source>
</evidence>
<dbReference type="Proteomes" id="UP001160483">
    <property type="component" value="Unassembled WGS sequence"/>
</dbReference>